<comment type="caution">
    <text evidence="1">The sequence shown here is derived from an EMBL/GenBank/DDBJ whole genome shotgun (WGS) entry which is preliminary data.</text>
</comment>
<accession>A0A699IEN3</accession>
<protein>
    <submittedName>
        <fullName evidence="1">RNA-directed DNA polymerase, eukaryota, reverse transcriptase zinc-binding domain protein</fullName>
    </submittedName>
</protein>
<name>A0A699IEN3_TANCI</name>
<keyword evidence="1" id="KW-0808">Transferase</keyword>
<proteinExistence type="predicted"/>
<gene>
    <name evidence="1" type="ORF">Tci_518118</name>
</gene>
<organism evidence="1">
    <name type="scientific">Tanacetum cinerariifolium</name>
    <name type="common">Dalmatian daisy</name>
    <name type="synonym">Chrysanthemum cinerariifolium</name>
    <dbReference type="NCBI Taxonomy" id="118510"/>
    <lineage>
        <taxon>Eukaryota</taxon>
        <taxon>Viridiplantae</taxon>
        <taxon>Streptophyta</taxon>
        <taxon>Embryophyta</taxon>
        <taxon>Tracheophyta</taxon>
        <taxon>Spermatophyta</taxon>
        <taxon>Magnoliopsida</taxon>
        <taxon>eudicotyledons</taxon>
        <taxon>Gunneridae</taxon>
        <taxon>Pentapetalae</taxon>
        <taxon>asterids</taxon>
        <taxon>campanulids</taxon>
        <taxon>Asterales</taxon>
        <taxon>Asteraceae</taxon>
        <taxon>Asteroideae</taxon>
        <taxon>Anthemideae</taxon>
        <taxon>Anthemidinae</taxon>
        <taxon>Tanacetum</taxon>
    </lineage>
</organism>
<dbReference type="EMBL" id="BKCJ010281701">
    <property type="protein sequence ID" value="GEZ46145.1"/>
    <property type="molecule type" value="Genomic_DNA"/>
</dbReference>
<keyword evidence="1" id="KW-0548">Nucleotidyltransferase</keyword>
<feature type="non-terminal residue" evidence="1">
    <location>
        <position position="154"/>
    </location>
</feature>
<dbReference type="GO" id="GO:0003964">
    <property type="term" value="F:RNA-directed DNA polymerase activity"/>
    <property type="evidence" value="ECO:0007669"/>
    <property type="project" value="UniProtKB-KW"/>
</dbReference>
<sequence>MKSSYVLVAKGKSMSKEVSMEKDKTLPIHLTDTDLVKVEDVSKVVLVKVKNIDTIKMKVLMTLRYTMWVVFGCGSNLTQRVCIAMKRQSFIFKVANVVINKASYPFQVQEVGSWNILISDDIESTDSEDGHFDEECKSVNVVEKPLKDLDDILE</sequence>
<dbReference type="AlphaFoldDB" id="A0A699IEN3"/>
<evidence type="ECO:0000313" key="1">
    <source>
        <dbReference type="EMBL" id="GEZ46145.1"/>
    </source>
</evidence>
<keyword evidence="1" id="KW-0695">RNA-directed DNA polymerase</keyword>
<reference evidence="1" key="1">
    <citation type="journal article" date="2019" name="Sci. Rep.">
        <title>Draft genome of Tanacetum cinerariifolium, the natural source of mosquito coil.</title>
        <authorList>
            <person name="Yamashiro T."/>
            <person name="Shiraishi A."/>
            <person name="Satake H."/>
            <person name="Nakayama K."/>
        </authorList>
    </citation>
    <scope>NUCLEOTIDE SEQUENCE</scope>
</reference>